<organism evidence="1 2">
    <name type="scientific">Stutzerimonas nitrititolerans</name>
    <dbReference type="NCBI Taxonomy" id="2482751"/>
    <lineage>
        <taxon>Bacteria</taxon>
        <taxon>Pseudomonadati</taxon>
        <taxon>Pseudomonadota</taxon>
        <taxon>Gammaproteobacteria</taxon>
        <taxon>Pseudomonadales</taxon>
        <taxon>Pseudomonadaceae</taxon>
        <taxon>Stutzerimonas</taxon>
    </lineage>
</organism>
<dbReference type="EMBL" id="RFFL01000060">
    <property type="protein sequence ID" value="RMH95910.1"/>
    <property type="molecule type" value="Genomic_DNA"/>
</dbReference>
<evidence type="ECO:0000313" key="2">
    <source>
        <dbReference type="Proteomes" id="UP000269134"/>
    </source>
</evidence>
<evidence type="ECO:0000313" key="1">
    <source>
        <dbReference type="EMBL" id="RMH95910.1"/>
    </source>
</evidence>
<name>A0ABX9UTN8_9GAMM</name>
<dbReference type="RefSeq" id="WP_158601322.1">
    <property type="nucleotide sequence ID" value="NZ_RFFL01000060.1"/>
</dbReference>
<comment type="caution">
    <text evidence="1">The sequence shown here is derived from an EMBL/GenBank/DDBJ whole genome shotgun (WGS) entry which is preliminary data.</text>
</comment>
<accession>A0ABX9UTN8</accession>
<keyword evidence="2" id="KW-1185">Reference proteome</keyword>
<protein>
    <submittedName>
        <fullName evidence="1">Uncharacterized protein</fullName>
    </submittedName>
</protein>
<feature type="non-terminal residue" evidence="1">
    <location>
        <position position="1"/>
    </location>
</feature>
<reference evidence="1 2" key="1">
    <citation type="submission" date="2018-10" db="EMBL/GenBank/DDBJ databases">
        <title>Pseudomonas sp. GL14 genome.</title>
        <authorList>
            <person name="Peng J."/>
            <person name="Liu Z.-P."/>
        </authorList>
    </citation>
    <scope>NUCLEOTIDE SEQUENCE [LARGE SCALE GENOMIC DNA]</scope>
    <source>
        <strain evidence="1 2">GL14</strain>
    </source>
</reference>
<dbReference type="Proteomes" id="UP000269134">
    <property type="component" value="Unassembled WGS sequence"/>
</dbReference>
<gene>
    <name evidence="1" type="ORF">EA795_20675</name>
</gene>
<sequence length="128" mass="13967">ATTDRGAENPRTITVNLPALIEGVYEDGFAHGPLPLVFTNWSQQTWTIRLDPSAFWVSGLLFDLLLEGFAQLGLTVNQEGTDDRVTVITLPPATNVWIDAGGWAYPPGGGDYESFGMNLTARPLNLYL</sequence>
<dbReference type="GeneID" id="84611508"/>
<proteinExistence type="predicted"/>